<dbReference type="KEGG" id="cxe:FOB82_01630"/>
<reference evidence="1 2" key="1">
    <citation type="submission" date="2019-11" db="EMBL/GenBank/DDBJ databases">
        <title>FDA dAtabase for Regulatory Grade micrObial Sequences (FDA-ARGOS): Supporting development and validation of Infectious Disease Dx tests.</title>
        <authorList>
            <person name="Kerrigan L."/>
            <person name="Long C."/>
            <person name="Tallon L."/>
            <person name="Sadzewicz L."/>
            <person name="Vavikolanu K."/>
            <person name="Mehta A."/>
            <person name="Aluvathingal J."/>
            <person name="Nadendla S."/>
            <person name="Yan Y."/>
            <person name="Sichtig H."/>
        </authorList>
    </citation>
    <scope>NUCLEOTIDE SEQUENCE [LARGE SCALE GENOMIC DNA]</scope>
    <source>
        <strain evidence="1 2">FDAARGOS_674</strain>
    </source>
</reference>
<protein>
    <recommendedName>
        <fullName evidence="3">DUF3592 domain-containing protein</fullName>
    </recommendedName>
</protein>
<organism evidence="1 2">
    <name type="scientific">Corynebacterium xerosis</name>
    <dbReference type="NCBI Taxonomy" id="1725"/>
    <lineage>
        <taxon>Bacteria</taxon>
        <taxon>Bacillati</taxon>
        <taxon>Actinomycetota</taxon>
        <taxon>Actinomycetes</taxon>
        <taxon>Mycobacteriales</taxon>
        <taxon>Corynebacteriaceae</taxon>
        <taxon>Corynebacterium</taxon>
    </lineage>
</organism>
<gene>
    <name evidence="1" type="ORF">FOB82_01630</name>
</gene>
<dbReference type="EMBL" id="CP046322">
    <property type="protein sequence ID" value="QGS33839.1"/>
    <property type="molecule type" value="Genomic_DNA"/>
</dbReference>
<dbReference type="RefSeq" id="WP_046649728.1">
    <property type="nucleotide sequence ID" value="NZ_JBHWXG010000003.1"/>
</dbReference>
<sequence>MLVASILIAIGVLAIVAAVVWLALRTRRAAGSFRTTAVVTGSMGRPRDDLRAMVLKVVDRDGTERIVTDTFYSNFAAGNVGQVVDVEIGRPGPGGEPGEVRVPRQANPTFLLNALLVSVGVAFLLAGMFVLMQATG</sequence>
<proteinExistence type="predicted"/>
<evidence type="ECO:0000313" key="2">
    <source>
        <dbReference type="Proteomes" id="UP000426857"/>
    </source>
</evidence>
<dbReference type="GeneID" id="95320129"/>
<name>A0A0M2XLB5_9CORY</name>
<evidence type="ECO:0008006" key="3">
    <source>
        <dbReference type="Google" id="ProtNLM"/>
    </source>
</evidence>
<evidence type="ECO:0000313" key="1">
    <source>
        <dbReference type="EMBL" id="QGS33839.1"/>
    </source>
</evidence>
<dbReference type="OrthoDB" id="4428054at2"/>
<dbReference type="Proteomes" id="UP000426857">
    <property type="component" value="Chromosome"/>
</dbReference>
<accession>A0A0M2XLB5</accession>
<dbReference type="AlphaFoldDB" id="A0A0M2XLB5"/>